<sequence length="86" mass="9535">MEKSHREAEAAQRQYAADPNRDPTAPPPSPMTPVKYARLIHQMFSLVGYAIDSDNVDLADHPDLVDAIRELYARAGTAAPRAPEDY</sequence>
<evidence type="ECO:0000313" key="3">
    <source>
        <dbReference type="Proteomes" id="UP001212326"/>
    </source>
</evidence>
<organism evidence="2 3">
    <name type="scientific">Streptomyces camelliae</name>
    <dbReference type="NCBI Taxonomy" id="3004093"/>
    <lineage>
        <taxon>Bacteria</taxon>
        <taxon>Bacillati</taxon>
        <taxon>Actinomycetota</taxon>
        <taxon>Actinomycetes</taxon>
        <taxon>Kitasatosporales</taxon>
        <taxon>Streptomycetaceae</taxon>
        <taxon>Streptomyces</taxon>
    </lineage>
</organism>
<evidence type="ECO:0000313" key="2">
    <source>
        <dbReference type="EMBL" id="WBO68970.1"/>
    </source>
</evidence>
<dbReference type="RefSeq" id="WP_270086189.1">
    <property type="nucleotide sequence ID" value="NZ_CP115300.1"/>
</dbReference>
<dbReference type="EMBL" id="CP115300">
    <property type="protein sequence ID" value="WBO68970.1"/>
    <property type="molecule type" value="Genomic_DNA"/>
</dbReference>
<feature type="compositionally biased region" description="Basic and acidic residues" evidence="1">
    <location>
        <begin position="1"/>
        <end position="10"/>
    </location>
</feature>
<feature type="region of interest" description="Disordered" evidence="1">
    <location>
        <begin position="1"/>
        <end position="33"/>
    </location>
</feature>
<dbReference type="Proteomes" id="UP001212326">
    <property type="component" value="Chromosome"/>
</dbReference>
<reference evidence="2 3" key="1">
    <citation type="submission" date="2022-12" db="EMBL/GenBank/DDBJ databases">
        <authorList>
            <person name="Mo P."/>
        </authorList>
    </citation>
    <scope>NUCLEOTIDE SEQUENCE [LARGE SCALE GENOMIC DNA]</scope>
    <source>
        <strain evidence="2 3">HUAS 2-6</strain>
    </source>
</reference>
<protein>
    <submittedName>
        <fullName evidence="2">Uncharacterized protein</fullName>
    </submittedName>
</protein>
<keyword evidence="3" id="KW-1185">Reference proteome</keyword>
<name>A0ABY7PFL8_9ACTN</name>
<accession>A0ABY7PFL8</accession>
<gene>
    <name evidence="2" type="ORF">O1G22_42460</name>
</gene>
<proteinExistence type="predicted"/>
<evidence type="ECO:0000256" key="1">
    <source>
        <dbReference type="SAM" id="MobiDB-lite"/>
    </source>
</evidence>